<keyword evidence="13" id="KW-1185">Reference proteome</keyword>
<dbReference type="Gene3D" id="1.20.140.10">
    <property type="entry name" value="Butyryl-CoA Dehydrogenase, subunit A, domain 3"/>
    <property type="match status" value="2"/>
</dbReference>
<evidence type="ECO:0000256" key="9">
    <source>
        <dbReference type="RuleBase" id="RU362125"/>
    </source>
</evidence>
<dbReference type="Pfam" id="PF00441">
    <property type="entry name" value="Acyl-CoA_dh_1"/>
    <property type="match status" value="1"/>
</dbReference>
<evidence type="ECO:0000259" key="11">
    <source>
        <dbReference type="Pfam" id="PF02770"/>
    </source>
</evidence>
<dbReference type="InterPro" id="IPR046373">
    <property type="entry name" value="Acyl-CoA_Oxase/DH_mid-dom_sf"/>
</dbReference>
<dbReference type="AlphaFoldDB" id="A0A6J2XML3"/>
<evidence type="ECO:0000256" key="8">
    <source>
        <dbReference type="ARBA" id="ARBA00023128"/>
    </source>
</evidence>
<accession>A0A6J2XML3</accession>
<dbReference type="InterPro" id="IPR009100">
    <property type="entry name" value="AcylCoA_DH/oxidase_NM_dom_sf"/>
</dbReference>
<feature type="domain" description="Acyl-CoA dehydrogenase/oxidase C-terminal" evidence="10">
    <location>
        <begin position="314"/>
        <end position="454"/>
    </location>
</feature>
<evidence type="ECO:0000259" key="12">
    <source>
        <dbReference type="Pfam" id="PF21343"/>
    </source>
</evidence>
<evidence type="ECO:0000256" key="7">
    <source>
        <dbReference type="ARBA" id="ARBA00023002"/>
    </source>
</evidence>
<comment type="similarity">
    <text evidence="3 9">Belongs to the acyl-CoA dehydrogenase family.</text>
</comment>
<dbReference type="GO" id="GO:0006631">
    <property type="term" value="P:fatty acid metabolic process"/>
    <property type="evidence" value="ECO:0007669"/>
    <property type="project" value="UniProtKB-ARBA"/>
</dbReference>
<evidence type="ECO:0000256" key="3">
    <source>
        <dbReference type="ARBA" id="ARBA00009347"/>
    </source>
</evidence>
<keyword evidence="6" id="KW-0809">Transit peptide</keyword>
<keyword evidence="8" id="KW-0496">Mitochondrion</keyword>
<evidence type="ECO:0000256" key="4">
    <source>
        <dbReference type="ARBA" id="ARBA00022630"/>
    </source>
</evidence>
<dbReference type="PANTHER" id="PTHR43884:SF9">
    <property type="entry name" value="COMPLEX I ASSEMBLY FACTOR ACAD9, MITOCHONDRIAL"/>
    <property type="match status" value="1"/>
</dbReference>
<dbReference type="GO" id="GO:0050660">
    <property type="term" value="F:flavin adenine dinucleotide binding"/>
    <property type="evidence" value="ECO:0007669"/>
    <property type="project" value="InterPro"/>
</dbReference>
<evidence type="ECO:0000259" key="10">
    <source>
        <dbReference type="Pfam" id="PF00441"/>
    </source>
</evidence>
<dbReference type="Proteomes" id="UP000504635">
    <property type="component" value="Unplaced"/>
</dbReference>
<proteinExistence type="inferred from homology"/>
<evidence type="ECO:0000256" key="1">
    <source>
        <dbReference type="ARBA" id="ARBA00001974"/>
    </source>
</evidence>
<comment type="subcellular location">
    <subcellularLocation>
        <location evidence="2">Mitochondrion</location>
    </subcellularLocation>
</comment>
<sequence length="638" mass="72322">MFNMFCLRQHLNRTYLPKSFLFKYSTSIKPISKENEEHYEKELKQFETLTNITKRTRQKKSQRPPFVKNLLLGTFDTEILTFPQLEKEEVQNVEKETDNLGKILKQKHMIGANSLSNKNFRQNLSDVKAIGLQASQFLDGRESTPLEVMKYLQVFSEHRLGDSIIHHEQLGLQTLVKYGSELLQKKYLYPVIKGEKLLAFCLNENKINDIQGLNTKAELSKDKKYWILNGQKSYVVNGISADYLIVFALTDVVIKDSGKEVKLTGFLVEKDFQGVKWEKIEGSDIELANIVFENTEVPCENVIGEVNNAEGIINTIITDFRLSCGAACSTLTKNLINKLLNKILEDSSDNLELYKTQTERYKLGELAANLYAAESAAYLTAGLQDWYENQDTAVESAIVKVLSSEAAYNASTICLDAVGLSAVSKNHWTRTLHEKAIDYLTLYETNENQRLFIALTGLQHAGLSLAEKIKKIRNPLFHGAFTLMRAFAGQRDLTDDPKLNLGLKHYLHPSLGPASEHLEYGIKRLEFATENILSKYGLEVINEHVDLCRLANVIIECYAMTAVLARASRSYCIGLQNSDCELLLAAAYCNAAKDRVQKTVISLYSYVHKNIDQNVIDVGKQMTKRGEYFIKNPLTRNF</sequence>
<feature type="domain" description="ACAD9/ACADV-like C-terminal" evidence="12">
    <location>
        <begin position="509"/>
        <end position="627"/>
    </location>
</feature>
<dbReference type="RefSeq" id="XP_030752597.1">
    <property type="nucleotide sequence ID" value="XM_030896737.1"/>
</dbReference>
<reference evidence="14" key="1">
    <citation type="submission" date="2025-08" db="UniProtKB">
        <authorList>
            <consortium name="RefSeq"/>
        </authorList>
    </citation>
    <scope>IDENTIFICATION</scope>
    <source>
        <tissue evidence="14">Gonads</tissue>
    </source>
</reference>
<dbReference type="InterPro" id="IPR049448">
    <property type="entry name" value="ACAD9/ACADV-like_C"/>
</dbReference>
<dbReference type="PANTHER" id="PTHR43884">
    <property type="entry name" value="ACYL-COA DEHYDROGENASE"/>
    <property type="match status" value="1"/>
</dbReference>
<evidence type="ECO:0000313" key="13">
    <source>
        <dbReference type="Proteomes" id="UP000504635"/>
    </source>
</evidence>
<keyword evidence="4 9" id="KW-0285">Flavoprotein</keyword>
<dbReference type="Gene3D" id="2.40.110.10">
    <property type="entry name" value="Butyryl-CoA Dehydrogenase, subunit A, domain 2"/>
    <property type="match status" value="1"/>
</dbReference>
<dbReference type="FunCoup" id="A0A6J2XML3">
    <property type="interactions" value="143"/>
</dbReference>
<keyword evidence="7 9" id="KW-0560">Oxidoreductase</keyword>
<dbReference type="InterPro" id="IPR006091">
    <property type="entry name" value="Acyl-CoA_Oxase/DH_mid-dom"/>
</dbReference>
<evidence type="ECO:0000256" key="2">
    <source>
        <dbReference type="ARBA" id="ARBA00004173"/>
    </source>
</evidence>
<dbReference type="SUPFAM" id="SSF47203">
    <property type="entry name" value="Acyl-CoA dehydrogenase C-terminal domain-like"/>
    <property type="match status" value="1"/>
</dbReference>
<dbReference type="InParanoid" id="A0A6J2XML3"/>
<evidence type="ECO:0000313" key="14">
    <source>
        <dbReference type="RefSeq" id="XP_030752597.1"/>
    </source>
</evidence>
<dbReference type="Pfam" id="PF21343">
    <property type="entry name" value="ACAD9-ACADV_C"/>
    <property type="match status" value="1"/>
</dbReference>
<dbReference type="InterPro" id="IPR009075">
    <property type="entry name" value="AcylCo_DH/oxidase_C"/>
</dbReference>
<gene>
    <name evidence="14" type="primary">LOC115879753</name>
</gene>
<dbReference type="SUPFAM" id="SSF56645">
    <property type="entry name" value="Acyl-CoA dehydrogenase NM domain-like"/>
    <property type="match status" value="1"/>
</dbReference>
<dbReference type="OrthoDB" id="354at2759"/>
<evidence type="ECO:0000256" key="6">
    <source>
        <dbReference type="ARBA" id="ARBA00022946"/>
    </source>
</evidence>
<dbReference type="Pfam" id="PF02770">
    <property type="entry name" value="Acyl-CoA_dh_M"/>
    <property type="match status" value="1"/>
</dbReference>
<comment type="cofactor">
    <cofactor evidence="1 9">
        <name>FAD</name>
        <dbReference type="ChEBI" id="CHEBI:57692"/>
    </cofactor>
</comment>
<name>A0A6J2XML3_SITOR</name>
<protein>
    <submittedName>
        <fullName evidence="14">Acyl-CoA dehydrogenase family member 9, mitochondrial</fullName>
    </submittedName>
</protein>
<dbReference type="InterPro" id="IPR036250">
    <property type="entry name" value="AcylCo_DH-like_C"/>
</dbReference>
<dbReference type="GO" id="GO:0005739">
    <property type="term" value="C:mitochondrion"/>
    <property type="evidence" value="ECO:0007669"/>
    <property type="project" value="UniProtKB-SubCell"/>
</dbReference>
<dbReference type="KEGG" id="soy:115879753"/>
<organism evidence="13 14">
    <name type="scientific">Sitophilus oryzae</name>
    <name type="common">Rice weevil</name>
    <name type="synonym">Curculio oryzae</name>
    <dbReference type="NCBI Taxonomy" id="7048"/>
    <lineage>
        <taxon>Eukaryota</taxon>
        <taxon>Metazoa</taxon>
        <taxon>Ecdysozoa</taxon>
        <taxon>Arthropoda</taxon>
        <taxon>Hexapoda</taxon>
        <taxon>Insecta</taxon>
        <taxon>Pterygota</taxon>
        <taxon>Neoptera</taxon>
        <taxon>Endopterygota</taxon>
        <taxon>Coleoptera</taxon>
        <taxon>Polyphaga</taxon>
        <taxon>Cucujiformia</taxon>
        <taxon>Curculionidae</taxon>
        <taxon>Dryophthorinae</taxon>
        <taxon>Sitophilus</taxon>
    </lineage>
</organism>
<dbReference type="GO" id="GO:0003995">
    <property type="term" value="F:acyl-CoA dehydrogenase activity"/>
    <property type="evidence" value="ECO:0007669"/>
    <property type="project" value="TreeGrafter"/>
</dbReference>
<dbReference type="Gene3D" id="1.10.540.10">
    <property type="entry name" value="Acyl-CoA dehydrogenase/oxidase, N-terminal domain"/>
    <property type="match status" value="1"/>
</dbReference>
<dbReference type="CTD" id="36242"/>
<evidence type="ECO:0000256" key="5">
    <source>
        <dbReference type="ARBA" id="ARBA00022827"/>
    </source>
</evidence>
<feature type="domain" description="Acyl-CoA oxidase/dehydrogenase middle" evidence="11">
    <location>
        <begin position="208"/>
        <end position="294"/>
    </location>
</feature>
<dbReference type="GeneID" id="115879753"/>
<dbReference type="InterPro" id="IPR037069">
    <property type="entry name" value="AcylCoA_DH/ox_N_sf"/>
</dbReference>
<keyword evidence="5 9" id="KW-0274">FAD</keyword>